<evidence type="ECO:0000313" key="4">
    <source>
        <dbReference type="Proteomes" id="UP001358417"/>
    </source>
</evidence>
<name>A0AAV9MZD8_9EURO</name>
<protein>
    <recommendedName>
        <fullName evidence="2">DUF6594 domain-containing protein</fullName>
    </recommendedName>
</protein>
<proteinExistence type="predicted"/>
<keyword evidence="4" id="KW-1185">Reference proteome</keyword>
<gene>
    <name evidence="3" type="ORF">LTR84_007421</name>
</gene>
<sequence length="232" mass="26589">MQAELMELEARFREQAAKDSQSEDETIKLFSRDWYTLSSPAGAQQLSEQWTLALEIRDKLEKYETTLLRHRQLSNIFQKPQKRDLDIIVGNLDNPQLPDYLLGLDSNVWKDENFRGDLISVNGVHDFDTASKWLIRLFLEPYHRFFGHRRKEANNADAELYHYDNAHLEIPANIISIVLSSVLPVLSIVVLYIVRNMPTRLGLVALFTAAFSLSVAVLTKARRVDVFTATAA</sequence>
<feature type="domain" description="DUF6594" evidence="2">
    <location>
        <begin position="1"/>
        <end position="232"/>
    </location>
</feature>
<evidence type="ECO:0000256" key="1">
    <source>
        <dbReference type="SAM" id="Phobius"/>
    </source>
</evidence>
<dbReference type="GeneID" id="89975587"/>
<keyword evidence="1" id="KW-0812">Transmembrane</keyword>
<dbReference type="Proteomes" id="UP001358417">
    <property type="component" value="Unassembled WGS sequence"/>
</dbReference>
<dbReference type="Pfam" id="PF20237">
    <property type="entry name" value="DUF6594"/>
    <property type="match status" value="1"/>
</dbReference>
<accession>A0AAV9MZD8</accession>
<feature type="transmembrane region" description="Helical" evidence="1">
    <location>
        <begin position="201"/>
        <end position="219"/>
    </location>
</feature>
<dbReference type="EMBL" id="JAVRRD010000029">
    <property type="protein sequence ID" value="KAK5046660.1"/>
    <property type="molecule type" value="Genomic_DNA"/>
</dbReference>
<reference evidence="3 4" key="1">
    <citation type="submission" date="2023-08" db="EMBL/GenBank/DDBJ databases">
        <title>Black Yeasts Isolated from many extreme environments.</title>
        <authorList>
            <person name="Coleine C."/>
            <person name="Stajich J.E."/>
            <person name="Selbmann L."/>
        </authorList>
    </citation>
    <scope>NUCLEOTIDE SEQUENCE [LARGE SCALE GENOMIC DNA]</scope>
    <source>
        <strain evidence="3 4">CCFEE 5792</strain>
    </source>
</reference>
<dbReference type="AlphaFoldDB" id="A0AAV9MZD8"/>
<keyword evidence="1" id="KW-0472">Membrane</keyword>
<dbReference type="PANTHER" id="PTHR34502:SF5">
    <property type="entry name" value="DUF6594 DOMAIN-CONTAINING PROTEIN"/>
    <property type="match status" value="1"/>
</dbReference>
<dbReference type="RefSeq" id="XP_064702243.1">
    <property type="nucleotide sequence ID" value="XM_064850974.1"/>
</dbReference>
<dbReference type="InterPro" id="IPR046529">
    <property type="entry name" value="DUF6594"/>
</dbReference>
<dbReference type="PANTHER" id="PTHR34502">
    <property type="entry name" value="DUF6594 DOMAIN-CONTAINING PROTEIN-RELATED"/>
    <property type="match status" value="1"/>
</dbReference>
<evidence type="ECO:0000259" key="2">
    <source>
        <dbReference type="Pfam" id="PF20237"/>
    </source>
</evidence>
<evidence type="ECO:0000313" key="3">
    <source>
        <dbReference type="EMBL" id="KAK5046660.1"/>
    </source>
</evidence>
<comment type="caution">
    <text evidence="3">The sequence shown here is derived from an EMBL/GenBank/DDBJ whole genome shotgun (WGS) entry which is preliminary data.</text>
</comment>
<keyword evidence="1" id="KW-1133">Transmembrane helix</keyword>
<organism evidence="3 4">
    <name type="scientific">Exophiala bonariae</name>
    <dbReference type="NCBI Taxonomy" id="1690606"/>
    <lineage>
        <taxon>Eukaryota</taxon>
        <taxon>Fungi</taxon>
        <taxon>Dikarya</taxon>
        <taxon>Ascomycota</taxon>
        <taxon>Pezizomycotina</taxon>
        <taxon>Eurotiomycetes</taxon>
        <taxon>Chaetothyriomycetidae</taxon>
        <taxon>Chaetothyriales</taxon>
        <taxon>Herpotrichiellaceae</taxon>
        <taxon>Exophiala</taxon>
    </lineage>
</organism>
<feature type="transmembrane region" description="Helical" evidence="1">
    <location>
        <begin position="174"/>
        <end position="194"/>
    </location>
</feature>